<feature type="compositionally biased region" description="Low complexity" evidence="3">
    <location>
        <begin position="145"/>
        <end position="165"/>
    </location>
</feature>
<evidence type="ECO:0000313" key="6">
    <source>
        <dbReference type="Proteomes" id="UP000294847"/>
    </source>
</evidence>
<dbReference type="CDD" id="cd13170">
    <property type="entry name" value="RanBD_NUP50"/>
    <property type="match status" value="1"/>
</dbReference>
<dbReference type="InterPro" id="IPR025574">
    <property type="entry name" value="Nucleoporin_FG_rpt"/>
</dbReference>
<feature type="compositionally biased region" description="Polar residues" evidence="3">
    <location>
        <begin position="409"/>
        <end position="420"/>
    </location>
</feature>
<dbReference type="InterPro" id="IPR011993">
    <property type="entry name" value="PH-like_dom_sf"/>
</dbReference>
<dbReference type="Pfam" id="PF13634">
    <property type="entry name" value="Nucleoporin_FG"/>
    <property type="match status" value="3"/>
</dbReference>
<feature type="compositionally biased region" description="Polar residues" evidence="3">
    <location>
        <begin position="386"/>
        <end position="401"/>
    </location>
</feature>
<keyword evidence="2" id="KW-0509">mRNA transport</keyword>
<keyword evidence="2" id="KW-0811">Translocation</keyword>
<feature type="region of interest" description="Disordered" evidence="3">
    <location>
        <begin position="1"/>
        <end position="106"/>
    </location>
</feature>
<feature type="compositionally biased region" description="Polar residues" evidence="3">
    <location>
        <begin position="726"/>
        <end position="738"/>
    </location>
</feature>
<feature type="compositionally biased region" description="Polar residues" evidence="3">
    <location>
        <begin position="1024"/>
        <end position="1038"/>
    </location>
</feature>
<dbReference type="Gene3D" id="2.30.29.30">
    <property type="entry name" value="Pleckstrin-homology domain (PH domain)/Phosphotyrosine-binding domain (PTB)"/>
    <property type="match status" value="1"/>
</dbReference>
<feature type="compositionally biased region" description="Basic and acidic residues" evidence="3">
    <location>
        <begin position="341"/>
        <end position="360"/>
    </location>
</feature>
<accession>A0A4P7N4P6</accession>
<dbReference type="Pfam" id="PF00638">
    <property type="entry name" value="Ran_BP1"/>
    <property type="match status" value="1"/>
</dbReference>
<feature type="region of interest" description="Disordered" evidence="3">
    <location>
        <begin position="1222"/>
        <end position="1241"/>
    </location>
</feature>
<feature type="compositionally biased region" description="Basic and acidic residues" evidence="3">
    <location>
        <begin position="54"/>
        <end position="73"/>
    </location>
</feature>
<feature type="compositionally biased region" description="Acidic residues" evidence="3">
    <location>
        <begin position="487"/>
        <end position="500"/>
    </location>
</feature>
<feature type="region of interest" description="Disordered" evidence="3">
    <location>
        <begin position="124"/>
        <end position="181"/>
    </location>
</feature>
<evidence type="ECO:0000313" key="5">
    <source>
        <dbReference type="EMBL" id="QBZ57478.1"/>
    </source>
</evidence>
<evidence type="ECO:0000256" key="1">
    <source>
        <dbReference type="ARBA" id="ARBA00004567"/>
    </source>
</evidence>
<dbReference type="InterPro" id="IPR000156">
    <property type="entry name" value="Ran_bind_dom"/>
</dbReference>
<protein>
    <recommendedName>
        <fullName evidence="4">RanBD1 domain-containing protein</fullName>
    </recommendedName>
</protein>
<feature type="compositionally biased region" description="Low complexity" evidence="3">
    <location>
        <begin position="424"/>
        <end position="438"/>
    </location>
</feature>
<keyword evidence="2" id="KW-0653">Protein transport</keyword>
<dbReference type="SMART" id="SM00160">
    <property type="entry name" value="RanBD"/>
    <property type="match status" value="1"/>
</dbReference>
<dbReference type="InterPro" id="IPR053074">
    <property type="entry name" value="NPC_Nucleoporin"/>
</dbReference>
<feature type="compositionally biased region" description="Low complexity" evidence="3">
    <location>
        <begin position="571"/>
        <end position="586"/>
    </location>
</feature>
<feature type="domain" description="RanBD1" evidence="4">
    <location>
        <begin position="1186"/>
        <end position="1333"/>
    </location>
</feature>
<keyword evidence="2" id="KW-0906">Nuclear pore complex</keyword>
<feature type="compositionally biased region" description="Low complexity" evidence="3">
    <location>
        <begin position="671"/>
        <end position="681"/>
    </location>
</feature>
<comment type="subcellular location">
    <subcellularLocation>
        <location evidence="1">Nucleus</location>
        <location evidence="1">Nuclear pore complex</location>
    </subcellularLocation>
</comment>
<dbReference type="GO" id="GO:0005643">
    <property type="term" value="C:nuclear pore"/>
    <property type="evidence" value="ECO:0007669"/>
    <property type="project" value="UniProtKB-SubCell"/>
</dbReference>
<proteinExistence type="predicted"/>
<feature type="region of interest" description="Disordered" evidence="3">
    <location>
        <begin position="1000"/>
        <end position="1038"/>
    </location>
</feature>
<organism evidence="5 6">
    <name type="scientific">Pyricularia oryzae</name>
    <name type="common">Rice blast fungus</name>
    <name type="synonym">Magnaporthe oryzae</name>
    <dbReference type="NCBI Taxonomy" id="318829"/>
    <lineage>
        <taxon>Eukaryota</taxon>
        <taxon>Fungi</taxon>
        <taxon>Dikarya</taxon>
        <taxon>Ascomycota</taxon>
        <taxon>Pezizomycotina</taxon>
        <taxon>Sordariomycetes</taxon>
        <taxon>Sordariomycetidae</taxon>
        <taxon>Magnaporthales</taxon>
        <taxon>Pyriculariaceae</taxon>
        <taxon>Pyricularia</taxon>
    </lineage>
</organism>
<feature type="compositionally biased region" description="Low complexity" evidence="3">
    <location>
        <begin position="1120"/>
        <end position="1133"/>
    </location>
</feature>
<feature type="compositionally biased region" description="Basic and acidic residues" evidence="3">
    <location>
        <begin position="557"/>
        <end position="566"/>
    </location>
</feature>
<feature type="compositionally biased region" description="Polar residues" evidence="3">
    <location>
        <begin position="639"/>
        <end position="648"/>
    </location>
</feature>
<evidence type="ECO:0000259" key="4">
    <source>
        <dbReference type="PROSITE" id="PS50196"/>
    </source>
</evidence>
<keyword evidence="2" id="KW-0539">Nucleus</keyword>
<reference evidence="5 6" key="1">
    <citation type="journal article" date="2019" name="Mol. Biol. Evol.">
        <title>Blast fungal genomes show frequent chromosomal changes, gene gains and losses, and effector gene turnover.</title>
        <authorList>
            <person name="Gomez Luciano L.B."/>
            <person name="Jason Tsai I."/>
            <person name="Chuma I."/>
            <person name="Tosa Y."/>
            <person name="Chen Y.H."/>
            <person name="Li J.Y."/>
            <person name="Li M.Y."/>
            <person name="Jade Lu M.Y."/>
            <person name="Nakayashiki H."/>
            <person name="Li W.H."/>
        </authorList>
    </citation>
    <scope>NUCLEOTIDE SEQUENCE [LARGE SCALE GENOMIC DNA]</scope>
    <source>
        <strain evidence="5">MZ5-1-6</strain>
    </source>
</reference>
<dbReference type="SUPFAM" id="SSF50729">
    <property type="entry name" value="PH domain-like"/>
    <property type="match status" value="1"/>
</dbReference>
<feature type="compositionally biased region" description="Basic and acidic residues" evidence="3">
    <location>
        <begin position="1222"/>
        <end position="1237"/>
    </location>
</feature>
<feature type="region of interest" description="Disordered" evidence="3">
    <location>
        <begin position="1157"/>
        <end position="1204"/>
    </location>
</feature>
<keyword evidence="2" id="KW-0813">Transport</keyword>
<evidence type="ECO:0000256" key="3">
    <source>
        <dbReference type="SAM" id="MobiDB-lite"/>
    </source>
</evidence>
<feature type="compositionally biased region" description="Polar residues" evidence="3">
    <location>
        <begin position="784"/>
        <end position="813"/>
    </location>
</feature>
<dbReference type="PANTHER" id="PTHR38697">
    <property type="entry name" value="NUCLEAR PORE COMPLEX PROTEIN SIMILAR TO S. CEREVISIAE NUP2 (EUROFUNG)"/>
    <property type="match status" value="1"/>
</dbReference>
<gene>
    <name evidence="5" type="ORF">PoMZ_02403</name>
</gene>
<evidence type="ECO:0000256" key="2">
    <source>
        <dbReference type="ARBA" id="ARBA00023132"/>
    </source>
</evidence>
<dbReference type="EMBL" id="CP034205">
    <property type="protein sequence ID" value="QBZ57478.1"/>
    <property type="molecule type" value="Genomic_DNA"/>
</dbReference>
<feature type="compositionally biased region" description="Low complexity" evidence="3">
    <location>
        <begin position="618"/>
        <end position="638"/>
    </location>
</feature>
<feature type="region of interest" description="Disordered" evidence="3">
    <location>
        <begin position="310"/>
        <end position="969"/>
    </location>
</feature>
<sequence length="1333" mass="136826">MTTPERRQSGWWGSISGGLFGSAAKRRSEPERIEPRPEPTRLNVPARNSILENGAHHDTPRPRVSFQEDDRATSPESPAKRASAAQMATRKIFERPQGPSSKLSSSTVRATNFSAVASPRPMFRASSAAPEGGRFQFTPRAGTPARPTNNAFRTTTTATSAPTPSRDFRASTTESISRGMAKVPPSELFSMKIPEPPANLTGEELARRIPQNPNRVGSIYADEYLSDLCPKDFNETQRKQFFCILDLRRLKYASDEIYIKKDWRFNILNFAKEYEKSRSLIMLRYGLYEFKSIKPSQEVVSKWKASHGIPLDDEEDDTSVPSAALTRPNGTEGILSRGKRKASDEPSQSKRARGTEREPLSETATPALNKGSKKRMADDDGENPPAKSQKSAPATSKTPSATKKFFEQVANSKPTSSPSITVEPPSASKPKPAFSSAFGATSNSSTTKSIFEASASSKSTSGKLGAKSNIFGHLSDTGSAQASGAENDAEDENDSEDDAQEASQSDDQSGAASGGVATPQPDGDLFGKKRSAGGPFVSSSTSSEAGDAQSGPSLFDRVTKGDDGKPKRIFSSSTSAVASPATTKPASDNEKAPSPVKPQQPLGGNQTWSVDSPIKFAAAPSTSSSLFGSASAAAKSSATGQDLTTSNAAPKLFSFDSKPAETGAGSTPKFGTSGAGSTTSSLFGAKTNGSTPEASKESKTTEATPSAAPAQKAPHPMFGAVPGQESKPSFTVAGQSDSKPVFGAAKPLFGADPSGSESAKPMFGAATASDKPKADPSPLFGSKTAASAPQASSLFGSTASTPNPPSSLGSSQEAPKPLFGQAAAKDAPAPSFSFGAKQDTPKPLFGQEGAKDTPKPTFSFGDSSQKPQAPSLFGAAGGQSTPATPAFGAPKRSAESEETGEPQAKRSMFGSAAPAATPNPPTSLFGNTATPAAATTTPSLFGGAATADNNTPAPSFTFGGAAEKASSSTPLFGANSTAGASTPSFSFGAGAANGTSTPSFSFGGGATQNGASTPAPSFNFGAAGQTNGQASNQNSTLFGTSVSAPSSFTFGAGGGGDKAFNNPFASGGGGDAAGSVSFNFGASSAQPAPTGGSSGMFNFSSGGANGASTPVFSFGGGQTNGTTPNPGNAAAGGSIFNLAPPVGGTSTGTNTPFTFGGASSLATTPAAGTPEPAATGDADGQKADGDEEPQAQINLTEGGPGEEDEVVVFEVRAKALKLINKADESDEEGAKKDDKKSPWKTMGVGPFRLLKHKTTDAVRILLRGEPRGNVVMNKLLLHNFDYKTEPGDKYVKVTTAKDGGGLETWMLQVKDKTKGKELAAALTKHKEANKPKD</sequence>
<name>A0A4P7N4P6_PYROR</name>
<dbReference type="Proteomes" id="UP000294847">
    <property type="component" value="Chromosome 2"/>
</dbReference>
<feature type="compositionally biased region" description="Low complexity" evidence="3">
    <location>
        <begin position="1162"/>
        <end position="1178"/>
    </location>
</feature>
<feature type="compositionally biased region" description="Basic and acidic residues" evidence="3">
    <location>
        <begin position="26"/>
        <end position="39"/>
    </location>
</feature>
<dbReference type="PANTHER" id="PTHR38697:SF1">
    <property type="entry name" value="NUCLEAR PORE COMPLEX PROTEIN SIMILAR TO S. CEREVISIAE NUP2 (EUROFUNG)"/>
    <property type="match status" value="1"/>
</dbReference>
<feature type="compositionally biased region" description="Low complexity" evidence="3">
    <location>
        <begin position="501"/>
        <end position="515"/>
    </location>
</feature>
<feature type="compositionally biased region" description="Low complexity" evidence="3">
    <location>
        <begin position="928"/>
        <end position="938"/>
    </location>
</feature>
<dbReference type="PROSITE" id="PS50196">
    <property type="entry name" value="RANBD1"/>
    <property type="match status" value="1"/>
</dbReference>
<feature type="region of interest" description="Disordered" evidence="3">
    <location>
        <begin position="1107"/>
        <end position="1134"/>
    </location>
</feature>
<feature type="compositionally biased region" description="Polar residues" evidence="3">
    <location>
        <begin position="439"/>
        <end position="462"/>
    </location>
</feature>